<dbReference type="InterPro" id="IPR051321">
    <property type="entry name" value="PHA/PHB_synthase"/>
</dbReference>
<proteinExistence type="predicted"/>
<keyword evidence="2" id="KW-0012">Acyltransferase</keyword>
<dbReference type="InterPro" id="IPR029058">
    <property type="entry name" value="AB_hydrolase_fold"/>
</dbReference>
<dbReference type="GO" id="GO:0016787">
    <property type="term" value="F:hydrolase activity"/>
    <property type="evidence" value="ECO:0007669"/>
    <property type="project" value="UniProtKB-KW"/>
</dbReference>
<dbReference type="PANTHER" id="PTHR36837:SF5">
    <property type="entry name" value="POLY-3-HYDROXYBUTYRATE SYNTHASE"/>
    <property type="match status" value="1"/>
</dbReference>
<evidence type="ECO:0000256" key="2">
    <source>
        <dbReference type="ARBA" id="ARBA00023315"/>
    </source>
</evidence>
<dbReference type="EMBL" id="JAAXLA010000004">
    <property type="protein sequence ID" value="NMH96328.1"/>
    <property type="molecule type" value="Genomic_DNA"/>
</dbReference>
<feature type="domain" description="AB hydrolase-1" evidence="4">
    <location>
        <begin position="279"/>
        <end position="489"/>
    </location>
</feature>
<dbReference type="PANTHER" id="PTHR36837">
    <property type="entry name" value="POLY(3-HYDROXYALKANOATE) POLYMERASE SUBUNIT PHAC"/>
    <property type="match status" value="1"/>
</dbReference>
<feature type="region of interest" description="Disordered" evidence="3">
    <location>
        <begin position="489"/>
        <end position="509"/>
    </location>
</feature>
<evidence type="ECO:0000313" key="6">
    <source>
        <dbReference type="EMBL" id="NMH96328.1"/>
    </source>
</evidence>
<dbReference type="Proteomes" id="UP000820669">
    <property type="component" value="Unassembled WGS sequence"/>
</dbReference>
<protein>
    <submittedName>
        <fullName evidence="6">Alpha/beta fold hydrolase</fullName>
    </submittedName>
</protein>
<evidence type="ECO:0000313" key="7">
    <source>
        <dbReference type="Proteomes" id="UP000820669"/>
    </source>
</evidence>
<feature type="region of interest" description="Disordered" evidence="3">
    <location>
        <begin position="537"/>
        <end position="563"/>
    </location>
</feature>
<reference evidence="6 7" key="1">
    <citation type="submission" date="2020-04" db="EMBL/GenBank/DDBJ databases">
        <authorList>
            <person name="Klaysubun C."/>
            <person name="Duangmal K."/>
            <person name="Lipun K."/>
        </authorList>
    </citation>
    <scope>NUCLEOTIDE SEQUENCE [LARGE SCALE GENOMIC DNA]</scope>
    <source>
        <strain evidence="6 7">K10HN5</strain>
    </source>
</reference>
<accession>A0ABX1S837</accession>
<evidence type="ECO:0000259" key="5">
    <source>
        <dbReference type="Pfam" id="PF07167"/>
    </source>
</evidence>
<dbReference type="Pfam" id="PF00561">
    <property type="entry name" value="Abhydrolase_1"/>
    <property type="match status" value="1"/>
</dbReference>
<keyword evidence="6" id="KW-0378">Hydrolase</keyword>
<dbReference type="Pfam" id="PF07167">
    <property type="entry name" value="PhaC_N"/>
    <property type="match status" value="1"/>
</dbReference>
<keyword evidence="7" id="KW-1185">Reference proteome</keyword>
<gene>
    <name evidence="6" type="ORF">HF526_03170</name>
</gene>
<dbReference type="Gene3D" id="3.40.50.1820">
    <property type="entry name" value="alpha/beta hydrolase"/>
    <property type="match status" value="1"/>
</dbReference>
<dbReference type="InterPro" id="IPR010941">
    <property type="entry name" value="PhaC_N"/>
</dbReference>
<keyword evidence="1" id="KW-0808">Transferase</keyword>
<name>A0ABX1S837_9PSEU</name>
<feature type="domain" description="Poly-beta-hydroxybutyrate polymerase N-terminal" evidence="5">
    <location>
        <begin position="77"/>
        <end position="246"/>
    </location>
</feature>
<sequence length="563" mass="61723">MVTSLRDLLDPREAAAQVDPVGLAGAGLEALRALASSPAAAVRATIAFGGDTGRAALAALLRGAGATSEGPAELTPEDRRYADPAWEQNAWYYLCRQEHALFADHLRAVSGELELGPTARRKIDFMVRQVVEATAPVNWPWSNPALLKKALETGGHSLVRGVRNMLRDAVTNNGMPRQVAPGQHEVGRDLAATPGKVVFRNRLIELIQYEPQTERVHAIPLLLSPPWINKYYIMDLAPQKSLVEWAVQHGHTAFMISYRNPDSGLREVTMSDYLCEGPLAALDVVEEITGSPTVNVAALCLGGTLATAAAAWLAARGDDRIHSLTLMNTLLDFTEPGPLGVFTDEKTVQRLERSMARDGYLPSESMKTTFDLLRATDLVWNYVVNDWMLGEDPAPFDMLSWNSDSTRMPAAMQVEYLRTCYLENQLAEGTMELAGERLDLSAVRQDAYVVSAEADHIAPWTSVYEGARRLGGIVRFVLSNSGHIAGVVNPPSPRSTHRFGESDHLPEGAQGWRDNAVEHKKSWWEDWTPWIAERAGEQRIPPPMGSSAHPVLESAPGSYVLRG</sequence>
<organism evidence="6 7">
    <name type="scientific">Pseudonocardia acidicola</name>
    <dbReference type="NCBI Taxonomy" id="2724939"/>
    <lineage>
        <taxon>Bacteria</taxon>
        <taxon>Bacillati</taxon>
        <taxon>Actinomycetota</taxon>
        <taxon>Actinomycetes</taxon>
        <taxon>Pseudonocardiales</taxon>
        <taxon>Pseudonocardiaceae</taxon>
        <taxon>Pseudonocardia</taxon>
    </lineage>
</organism>
<dbReference type="InterPro" id="IPR000073">
    <property type="entry name" value="AB_hydrolase_1"/>
</dbReference>
<evidence type="ECO:0000259" key="4">
    <source>
        <dbReference type="Pfam" id="PF00561"/>
    </source>
</evidence>
<evidence type="ECO:0000256" key="1">
    <source>
        <dbReference type="ARBA" id="ARBA00022679"/>
    </source>
</evidence>
<dbReference type="SUPFAM" id="SSF53474">
    <property type="entry name" value="alpha/beta-Hydrolases"/>
    <property type="match status" value="1"/>
</dbReference>
<evidence type="ECO:0000256" key="3">
    <source>
        <dbReference type="SAM" id="MobiDB-lite"/>
    </source>
</evidence>
<comment type="caution">
    <text evidence="6">The sequence shown here is derived from an EMBL/GenBank/DDBJ whole genome shotgun (WGS) entry which is preliminary data.</text>
</comment>